<name>A0A9N8HXH5_9STRA</name>
<dbReference type="InterPro" id="IPR007125">
    <property type="entry name" value="H2A/H2B/H3"/>
</dbReference>
<keyword evidence="3" id="KW-0238">DNA-binding</keyword>
<dbReference type="GO" id="GO:0003677">
    <property type="term" value="F:DNA binding"/>
    <property type="evidence" value="ECO:0007669"/>
    <property type="project" value="UniProtKB-KW"/>
</dbReference>
<dbReference type="Pfam" id="PF00125">
    <property type="entry name" value="Histone"/>
    <property type="match status" value="1"/>
</dbReference>
<accession>A0A9N8HXH5</accession>
<dbReference type="PANTHER" id="PTHR45810">
    <property type="entry name" value="HISTONE H3.2"/>
    <property type="match status" value="1"/>
</dbReference>
<dbReference type="EMBL" id="CAICTM010002916">
    <property type="protein sequence ID" value="CAB9530533.1"/>
    <property type="molecule type" value="Genomic_DNA"/>
</dbReference>
<dbReference type="InterPro" id="IPR009072">
    <property type="entry name" value="Histone-fold"/>
</dbReference>
<proteinExistence type="inferred from homology"/>
<feature type="compositionally biased region" description="Basic residues" evidence="5">
    <location>
        <begin position="1"/>
        <end position="17"/>
    </location>
</feature>
<evidence type="ECO:0000313" key="9">
    <source>
        <dbReference type="Proteomes" id="UP001153069"/>
    </source>
</evidence>
<evidence type="ECO:0000313" key="8">
    <source>
        <dbReference type="EMBL" id="CAB9530903.1"/>
    </source>
</evidence>
<evidence type="ECO:0000256" key="4">
    <source>
        <dbReference type="ARBA" id="ARBA00023242"/>
    </source>
</evidence>
<dbReference type="Gene3D" id="1.10.20.10">
    <property type="entry name" value="Histone, subunit A"/>
    <property type="match status" value="1"/>
</dbReference>
<dbReference type="GO" id="GO:0005634">
    <property type="term" value="C:nucleus"/>
    <property type="evidence" value="ECO:0007669"/>
    <property type="project" value="UniProtKB-SubCell"/>
</dbReference>
<evidence type="ECO:0000256" key="2">
    <source>
        <dbReference type="ARBA" id="ARBA00010343"/>
    </source>
</evidence>
<dbReference type="SMART" id="SM00428">
    <property type="entry name" value="H3"/>
    <property type="match status" value="1"/>
</dbReference>
<gene>
    <name evidence="7" type="ORF">SEMRO_2918_G340220.1</name>
    <name evidence="8" type="ORF">SEMRO_3103_G343820.1</name>
</gene>
<dbReference type="PRINTS" id="PR00622">
    <property type="entry name" value="HISTONEH3"/>
</dbReference>
<comment type="subcellular location">
    <subcellularLocation>
        <location evidence="1">Nucleus</location>
    </subcellularLocation>
</comment>
<feature type="domain" description="Core Histone H2A/H2B/H3" evidence="6">
    <location>
        <begin position="46"/>
        <end position="137"/>
    </location>
</feature>
<sequence length="169" mass="18991">MARTKQTAKKTPKKKRGDTHIGSRGGSPTGSQGSTNGSGGGRRKAKMILEIQKYQKGVGKLVPKAPMYRVIRDITNDLDMKDPKTGAKQSFRWTKTAIETLHEVAEDHLVEYFGKAVHCMHHRKKVTLKVEDLRLALFLTDKYDLGGNANLKEKNMSNLMNKHNMKESK</sequence>
<evidence type="ECO:0000256" key="5">
    <source>
        <dbReference type="SAM" id="MobiDB-lite"/>
    </source>
</evidence>
<dbReference type="EMBL" id="CAICTM010003101">
    <property type="protein sequence ID" value="CAB9530903.1"/>
    <property type="molecule type" value="Genomic_DNA"/>
</dbReference>
<evidence type="ECO:0000256" key="3">
    <source>
        <dbReference type="ARBA" id="ARBA00023125"/>
    </source>
</evidence>
<evidence type="ECO:0000256" key="1">
    <source>
        <dbReference type="ARBA" id="ARBA00004123"/>
    </source>
</evidence>
<dbReference type="AlphaFoldDB" id="A0A9N8HXH5"/>
<dbReference type="PANTHER" id="PTHR45810:SF1">
    <property type="entry name" value="HISTONE H3-LIKE CENTROMERIC PROTEIN A"/>
    <property type="match status" value="1"/>
</dbReference>
<dbReference type="SUPFAM" id="SSF47113">
    <property type="entry name" value="Histone-fold"/>
    <property type="match status" value="1"/>
</dbReference>
<keyword evidence="4" id="KW-0539">Nucleus</keyword>
<protein>
    <submittedName>
        <fullName evidence="8">H3-like centromeric protein A</fullName>
    </submittedName>
</protein>
<organism evidence="8 9">
    <name type="scientific">Seminavis robusta</name>
    <dbReference type="NCBI Taxonomy" id="568900"/>
    <lineage>
        <taxon>Eukaryota</taxon>
        <taxon>Sar</taxon>
        <taxon>Stramenopiles</taxon>
        <taxon>Ochrophyta</taxon>
        <taxon>Bacillariophyta</taxon>
        <taxon>Bacillariophyceae</taxon>
        <taxon>Bacillariophycidae</taxon>
        <taxon>Naviculales</taxon>
        <taxon>Naviculaceae</taxon>
        <taxon>Seminavis</taxon>
    </lineage>
</organism>
<dbReference type="OrthoDB" id="420022at2759"/>
<comment type="caution">
    <text evidence="8">The sequence shown here is derived from an EMBL/GenBank/DDBJ whole genome shotgun (WGS) entry which is preliminary data.</text>
</comment>
<reference evidence="8" key="1">
    <citation type="submission" date="2020-06" db="EMBL/GenBank/DDBJ databases">
        <authorList>
            <consortium name="Plant Systems Biology data submission"/>
        </authorList>
    </citation>
    <scope>NUCLEOTIDE SEQUENCE</scope>
    <source>
        <strain evidence="8">D6</strain>
    </source>
</reference>
<dbReference type="GO" id="GO:0030527">
    <property type="term" value="F:structural constituent of chromatin"/>
    <property type="evidence" value="ECO:0007669"/>
    <property type="project" value="InterPro"/>
</dbReference>
<dbReference type="InterPro" id="IPR000164">
    <property type="entry name" value="Histone_H3/CENP-A"/>
</dbReference>
<evidence type="ECO:0000313" key="7">
    <source>
        <dbReference type="EMBL" id="CAB9530533.1"/>
    </source>
</evidence>
<keyword evidence="9" id="KW-1185">Reference proteome</keyword>
<dbReference type="Proteomes" id="UP001153069">
    <property type="component" value="Unassembled WGS sequence"/>
</dbReference>
<comment type="similarity">
    <text evidence="2">Belongs to the histone H3 family.</text>
</comment>
<dbReference type="GO" id="GO:0046982">
    <property type="term" value="F:protein heterodimerization activity"/>
    <property type="evidence" value="ECO:0007669"/>
    <property type="project" value="InterPro"/>
</dbReference>
<evidence type="ECO:0000259" key="6">
    <source>
        <dbReference type="Pfam" id="PF00125"/>
    </source>
</evidence>
<feature type="region of interest" description="Disordered" evidence="5">
    <location>
        <begin position="1"/>
        <end position="42"/>
    </location>
</feature>
<dbReference type="GO" id="GO:0000786">
    <property type="term" value="C:nucleosome"/>
    <property type="evidence" value="ECO:0007669"/>
    <property type="project" value="InterPro"/>
</dbReference>